<evidence type="ECO:0000313" key="1">
    <source>
        <dbReference type="EMBL" id="WGE07996.1"/>
    </source>
</evidence>
<protein>
    <submittedName>
        <fullName evidence="1">Uncharacterized protein</fullName>
    </submittedName>
</protein>
<name>A0AC61Z4J8_BACIU</name>
<organism evidence="1 2">
    <name type="scientific">Bacillus subtilis</name>
    <dbReference type="NCBI Taxonomy" id="1423"/>
    <lineage>
        <taxon>Bacteria</taxon>
        <taxon>Bacillati</taxon>
        <taxon>Bacillota</taxon>
        <taxon>Bacilli</taxon>
        <taxon>Bacillales</taxon>
        <taxon>Bacillaceae</taxon>
        <taxon>Bacillus</taxon>
    </lineage>
</organism>
<sequence length="62" mass="7235">MSENKLLFFFFSFSSIVRLLFNAILNPTSSWKAWSVNIALILIALLFLKLTLKEKKETQQIK</sequence>
<dbReference type="Proteomes" id="UP001217185">
    <property type="component" value="Chromosome"/>
</dbReference>
<proteinExistence type="predicted"/>
<evidence type="ECO:0000313" key="2">
    <source>
        <dbReference type="Proteomes" id="UP001217185"/>
    </source>
</evidence>
<accession>A0AC61Z4J8</accession>
<gene>
    <name evidence="1" type="ORF">P5658_04260</name>
</gene>
<dbReference type="EMBL" id="CP121756">
    <property type="protein sequence ID" value="WGE07996.1"/>
    <property type="molecule type" value="Genomic_DNA"/>
</dbReference>
<reference evidence="1" key="1">
    <citation type="submission" date="2025-02" db="EMBL/GenBank/DDBJ databases">
        <title>Complete genome sequences of 52 Bacillus and Priestia strains isolated from West-African fermentations and 26 reference strains from the DSMZ collection.</title>
        <authorList>
            <person name="Wiedenbein E.S."/>
            <person name="Canoy T.S."/>
            <person name="Hui Y."/>
            <person name="Parkouda C."/>
            <person name="Dawende C."/>
            <person name="Ametefe E."/>
            <person name="Jespersen L."/>
            <person name="Nielsen D.S."/>
        </authorList>
    </citation>
    <scope>NUCLEOTIDE SEQUENCE</scope>
    <source>
        <strain evidence="1">PRO122</strain>
    </source>
</reference>